<dbReference type="EMBL" id="JAUYVT010000012">
    <property type="protein sequence ID" value="MDP2565542.1"/>
    <property type="molecule type" value="Genomic_DNA"/>
</dbReference>
<dbReference type="InterPro" id="IPR035986">
    <property type="entry name" value="PKD_dom_sf"/>
</dbReference>
<dbReference type="PROSITE" id="PS50093">
    <property type="entry name" value="PKD"/>
    <property type="match status" value="2"/>
</dbReference>
<feature type="domain" description="PKD" evidence="2">
    <location>
        <begin position="526"/>
        <end position="607"/>
    </location>
</feature>
<keyword evidence="1" id="KW-0732">Signal</keyword>
<dbReference type="PANTHER" id="PTHR46182">
    <property type="entry name" value="FI19480P1"/>
    <property type="match status" value="1"/>
</dbReference>
<dbReference type="RefSeq" id="WP_305472348.1">
    <property type="nucleotide sequence ID" value="NZ_JAUYVT010000012.1"/>
</dbReference>
<dbReference type="SMART" id="SM00089">
    <property type="entry name" value="PKD"/>
    <property type="match status" value="6"/>
</dbReference>
<gene>
    <name evidence="3" type="ORF">Q8W34_12930</name>
</gene>
<evidence type="ECO:0000313" key="3">
    <source>
        <dbReference type="EMBL" id="MDP2565542.1"/>
    </source>
</evidence>
<accession>A0ABT9FFH5</accession>
<sequence length="798" mass="85820">MKRTLLIILPTLFTLAACGSGSSDTKQVTPPVSTNAQPVAVISTEQSEYKINTPIIFSAENSSDPDGDTLTYQWQLSSTDNQQNISLNTNNQRTVEFSVSQAQDYTLELVVSDGKISSSVVSKQITVTSNAQLIANAGSTQTVKQGDVVKLTAAQSTATNAVINSYQWQFTNKPTSSTTQLENSTRVNSQFIADKVGEYSVKLTITNSVGDTASSNVLIKSEQLTVNSAPNAVISVQNSTLSPNQLVTLNGEQSTDPDTNDTLSYQWAITSKPENSDPSLSDAIAKNAGFASNELGDYIISLSVTDEGNLSDTAQVTLTVATENKAPIAVLTEKTDITLNTLTTLQCQQCSDPDNDPLTYNWQLQAKPENSTAQLQQNTSPTPSLTADVEGDYVVTLIVSDGELSSSQATSVLHAKDNKKPVTLVSYKPSISVDEQAILDASASYDPEGAVLSYHWEIVSSSNQAVLSSTSSSAPTLSAPTEGQVVVSLKTNDGEQFSDTQTLTINVTQNAQPVIMYTGELVRYSTVGSTVTFDASQSYDPEGTVLSYEWELSTPTDSSANLSSTNQNITELTPDLTGNYTLTLTVTDADNYQAITQFSVTATNSSQITGNIKGQITNVQRTAISNAKLTINNVPYTTNSAGQFNETLNLAEGENITITSNDPRLANAIYNSPAITQNNFTIDLEQNSLPVFQSVEVTVFVCPEFTGPDTINVNFNMTETLLASARFEYQFNQTQALVLQKSGSTYLDSELLIDLPATAKFEVTVTESNVENTYNWPITIFYSASDDPRSAIINICNI</sequence>
<comment type="caution">
    <text evidence="3">The sequence shown here is derived from an EMBL/GenBank/DDBJ whole genome shotgun (WGS) entry which is preliminary data.</text>
</comment>
<proteinExistence type="predicted"/>
<name>A0ABT9FFH5_9GAMM</name>
<organism evidence="3 4">
    <name type="scientific">Pseudoalteromonas marina</name>
    <dbReference type="NCBI Taxonomy" id="267375"/>
    <lineage>
        <taxon>Bacteria</taxon>
        <taxon>Pseudomonadati</taxon>
        <taxon>Pseudomonadota</taxon>
        <taxon>Gammaproteobacteria</taxon>
        <taxon>Alteromonadales</taxon>
        <taxon>Pseudoalteromonadaceae</taxon>
        <taxon>Pseudoalteromonas</taxon>
    </lineage>
</organism>
<dbReference type="PANTHER" id="PTHR46182:SF2">
    <property type="entry name" value="FI19480P1"/>
    <property type="match status" value="1"/>
</dbReference>
<evidence type="ECO:0000256" key="1">
    <source>
        <dbReference type="SAM" id="SignalP"/>
    </source>
</evidence>
<feature type="domain" description="PKD" evidence="2">
    <location>
        <begin position="165"/>
        <end position="226"/>
    </location>
</feature>
<reference evidence="3" key="1">
    <citation type="submission" date="2023-07" db="EMBL/GenBank/DDBJ databases">
        <title>Genome content predicts the carbon catabolic preferences of heterotrophic bacteria.</title>
        <authorList>
            <person name="Gralka M."/>
        </authorList>
    </citation>
    <scope>NUCLEOTIDE SEQUENCE</scope>
    <source>
        <strain evidence="3">4G09</strain>
    </source>
</reference>
<dbReference type="Gene3D" id="2.60.40.10">
    <property type="entry name" value="Immunoglobulins"/>
    <property type="match status" value="6"/>
</dbReference>
<feature type="signal peptide" evidence="1">
    <location>
        <begin position="1"/>
        <end position="16"/>
    </location>
</feature>
<evidence type="ECO:0000259" key="2">
    <source>
        <dbReference type="PROSITE" id="PS50093"/>
    </source>
</evidence>
<protein>
    <submittedName>
        <fullName evidence="3">PKD domain-containing protein</fullName>
    </submittedName>
</protein>
<dbReference type="InterPro" id="IPR029865">
    <property type="entry name" value="KIAA0319-like"/>
</dbReference>
<dbReference type="Proteomes" id="UP001177212">
    <property type="component" value="Unassembled WGS sequence"/>
</dbReference>
<dbReference type="InterPro" id="IPR022409">
    <property type="entry name" value="PKD/Chitinase_dom"/>
</dbReference>
<feature type="chain" id="PRO_5045842014" evidence="1">
    <location>
        <begin position="17"/>
        <end position="798"/>
    </location>
</feature>
<dbReference type="InterPro" id="IPR000601">
    <property type="entry name" value="PKD_dom"/>
</dbReference>
<dbReference type="PROSITE" id="PS51257">
    <property type="entry name" value="PROKAR_LIPOPROTEIN"/>
    <property type="match status" value="1"/>
</dbReference>
<evidence type="ECO:0000313" key="4">
    <source>
        <dbReference type="Proteomes" id="UP001177212"/>
    </source>
</evidence>
<dbReference type="SUPFAM" id="SSF49299">
    <property type="entry name" value="PKD domain"/>
    <property type="match status" value="5"/>
</dbReference>
<dbReference type="Pfam" id="PF22352">
    <property type="entry name" value="K319L-like_PKD"/>
    <property type="match status" value="6"/>
</dbReference>
<keyword evidence="4" id="KW-1185">Reference proteome</keyword>
<dbReference type="InterPro" id="IPR013783">
    <property type="entry name" value="Ig-like_fold"/>
</dbReference>